<dbReference type="GO" id="GO:0005576">
    <property type="term" value="C:extracellular region"/>
    <property type="evidence" value="ECO:0007669"/>
    <property type="project" value="UniProtKB-SubCell"/>
</dbReference>
<evidence type="ECO:0000256" key="3">
    <source>
        <dbReference type="ARBA" id="ARBA00022729"/>
    </source>
</evidence>
<dbReference type="InterPro" id="IPR002035">
    <property type="entry name" value="VWF_A"/>
</dbReference>
<keyword evidence="8" id="KW-1185">Reference proteome</keyword>
<dbReference type="Proteomes" id="UP000472261">
    <property type="component" value="Unplaced"/>
</dbReference>
<dbReference type="InterPro" id="IPR036465">
    <property type="entry name" value="vWFA_dom_sf"/>
</dbReference>
<dbReference type="Gene3D" id="3.40.50.410">
    <property type="entry name" value="von Willebrand factor, type A domain"/>
    <property type="match status" value="2"/>
</dbReference>
<proteinExistence type="predicted"/>
<evidence type="ECO:0000259" key="6">
    <source>
        <dbReference type="PROSITE" id="PS50234"/>
    </source>
</evidence>
<dbReference type="Ensembl" id="ENSPCLT00000006734.1">
    <property type="protein sequence ID" value="ENSPCLP00000004832.1"/>
    <property type="gene ID" value="ENSPCLG00000004150.1"/>
</dbReference>
<dbReference type="Pfam" id="PF00092">
    <property type="entry name" value="VWA"/>
    <property type="match status" value="2"/>
</dbReference>
<evidence type="ECO:0000313" key="8">
    <source>
        <dbReference type="Proteomes" id="UP000472261"/>
    </source>
</evidence>
<dbReference type="FunFam" id="3.40.50.410:FF:000004">
    <property type="entry name" value="collagen alpha-6(VI) chain"/>
    <property type="match status" value="1"/>
</dbReference>
<evidence type="ECO:0000256" key="5">
    <source>
        <dbReference type="ARBA" id="ARBA00023180"/>
    </source>
</evidence>
<name>A0A669P7J4_PHACC</name>
<dbReference type="SUPFAM" id="SSF53300">
    <property type="entry name" value="vWA-like"/>
    <property type="match status" value="2"/>
</dbReference>
<evidence type="ECO:0000256" key="2">
    <source>
        <dbReference type="ARBA" id="ARBA00022525"/>
    </source>
</evidence>
<dbReference type="AlphaFoldDB" id="A0A669P7J4"/>
<feature type="domain" description="VWFA" evidence="6">
    <location>
        <begin position="142"/>
        <end position="310"/>
    </location>
</feature>
<evidence type="ECO:0000313" key="7">
    <source>
        <dbReference type="Ensembl" id="ENSPCLP00000004832.1"/>
    </source>
</evidence>
<dbReference type="PROSITE" id="PS50234">
    <property type="entry name" value="VWFA"/>
    <property type="match status" value="2"/>
</dbReference>
<organism evidence="7 8">
    <name type="scientific">Phasianus colchicus</name>
    <name type="common">Common pheasant</name>
    <dbReference type="NCBI Taxonomy" id="9054"/>
    <lineage>
        <taxon>Eukaryota</taxon>
        <taxon>Metazoa</taxon>
        <taxon>Chordata</taxon>
        <taxon>Craniata</taxon>
        <taxon>Vertebrata</taxon>
        <taxon>Euteleostomi</taxon>
        <taxon>Archelosauria</taxon>
        <taxon>Archosauria</taxon>
        <taxon>Dinosauria</taxon>
        <taxon>Saurischia</taxon>
        <taxon>Theropoda</taxon>
        <taxon>Coelurosauria</taxon>
        <taxon>Aves</taxon>
        <taxon>Neognathae</taxon>
        <taxon>Galloanserae</taxon>
        <taxon>Galliformes</taxon>
        <taxon>Phasianidae</taxon>
        <taxon>Phasianinae</taxon>
        <taxon>Phasianus</taxon>
    </lineage>
</organism>
<sequence>MKTFMNEHNQMMRLTEAIENIDQIGGGTRTGNALSSMKTLFKMAYRDNVPQILIVITDGKSEDGVNQTARDLRQQGINIYAIGIKDAVQQELEEIAGTKNKMFFVNDFDSLKHIKLQVKSVILTYSFFFFLYFLVCKNVRADIVFLVDSSNSIRPAEFQKIKDFMQSFVIKVDVGLDNVRIGLIQFSSEIREEFQLDRYSTIADVRRAIQEIQQIKLGTLTGKALTFAASYFDPPRGGRPELKQYLIVITDGEAQDSVKNPARAIRDKGITIYAINFKASREELEEITEDQERLFFVQSYDALENIHENLTQIVCEKSQPGKDDF</sequence>
<dbReference type="PANTHER" id="PTHR24020">
    <property type="entry name" value="COLLAGEN ALPHA"/>
    <property type="match status" value="1"/>
</dbReference>
<dbReference type="PRINTS" id="PR00453">
    <property type="entry name" value="VWFADOMAIN"/>
</dbReference>
<feature type="domain" description="VWFA" evidence="6">
    <location>
        <begin position="1"/>
        <end position="118"/>
    </location>
</feature>
<keyword evidence="3" id="KW-0732">Signal</keyword>
<reference evidence="7" key="2">
    <citation type="submission" date="2025-09" db="UniProtKB">
        <authorList>
            <consortium name="Ensembl"/>
        </authorList>
    </citation>
    <scope>IDENTIFICATION</scope>
</reference>
<evidence type="ECO:0000256" key="1">
    <source>
        <dbReference type="ARBA" id="ARBA00004613"/>
    </source>
</evidence>
<keyword evidence="2" id="KW-0964">Secreted</keyword>
<comment type="subcellular location">
    <subcellularLocation>
        <location evidence="1">Secreted</location>
    </subcellularLocation>
</comment>
<reference evidence="7" key="1">
    <citation type="submission" date="2025-08" db="UniProtKB">
        <authorList>
            <consortium name="Ensembl"/>
        </authorList>
    </citation>
    <scope>IDENTIFICATION</scope>
</reference>
<dbReference type="InterPro" id="IPR050525">
    <property type="entry name" value="ECM_Assembly_Org"/>
</dbReference>
<dbReference type="CDD" id="cd01472">
    <property type="entry name" value="vWA_collagen"/>
    <property type="match status" value="1"/>
</dbReference>
<dbReference type="SMART" id="SM00327">
    <property type="entry name" value="VWA"/>
    <property type="match status" value="2"/>
</dbReference>
<evidence type="ECO:0000256" key="4">
    <source>
        <dbReference type="ARBA" id="ARBA00022737"/>
    </source>
</evidence>
<protein>
    <recommendedName>
        <fullName evidence="6">VWFA domain-containing protein</fullName>
    </recommendedName>
</protein>
<keyword evidence="5" id="KW-0325">Glycoprotein</keyword>
<keyword evidence="4" id="KW-0677">Repeat</keyword>
<dbReference type="PANTHER" id="PTHR24020:SF86">
    <property type="entry name" value="COLLAGEN, TYPE VI, ALPHA 4"/>
    <property type="match status" value="1"/>
</dbReference>
<accession>A0A669P7J4</accession>